<evidence type="ECO:0000256" key="1">
    <source>
        <dbReference type="ARBA" id="ARBA00010718"/>
    </source>
</evidence>
<gene>
    <name evidence="4" type="primary">LOC106741544</name>
</gene>
<accession>A0A6P3WU20</accession>
<dbReference type="Gene3D" id="3.10.200.10">
    <property type="entry name" value="Alpha carbonic anhydrase"/>
    <property type="match status" value="1"/>
</dbReference>
<dbReference type="InterPro" id="IPR036398">
    <property type="entry name" value="CA_dom_sf"/>
</dbReference>
<dbReference type="Pfam" id="PF00194">
    <property type="entry name" value="Carb_anhydrase"/>
    <property type="match status" value="1"/>
</dbReference>
<name>A0A6P3WU20_DINQU</name>
<dbReference type="PANTHER" id="PTHR18952">
    <property type="entry name" value="CARBONIC ANHYDRASE"/>
    <property type="match status" value="1"/>
</dbReference>
<dbReference type="OrthoDB" id="429145at2759"/>
<dbReference type="KEGG" id="dqu:106741544"/>
<evidence type="ECO:0000259" key="2">
    <source>
        <dbReference type="PROSITE" id="PS51144"/>
    </source>
</evidence>
<dbReference type="PANTHER" id="PTHR18952:SF227">
    <property type="entry name" value="CARBONIC ANHYDRASE 13-RELATED"/>
    <property type="match status" value="1"/>
</dbReference>
<dbReference type="Proteomes" id="UP000515204">
    <property type="component" value="Unplaced"/>
</dbReference>
<evidence type="ECO:0000313" key="4">
    <source>
        <dbReference type="RefSeq" id="XP_014469159.1"/>
    </source>
</evidence>
<evidence type="ECO:0000313" key="3">
    <source>
        <dbReference type="Proteomes" id="UP000515204"/>
    </source>
</evidence>
<dbReference type="RefSeq" id="XP_014469159.1">
    <property type="nucleotide sequence ID" value="XM_014613673.1"/>
</dbReference>
<comment type="similarity">
    <text evidence="1">Belongs to the alpha-carbonic anhydrase family.</text>
</comment>
<sequence>MLDSSLTESLIAGCCTLLLVFLLFEIVDWIEVFTWPENDENILPTFSFGYAHKNGPHTWKDLYPESAGNNQSPINISTRYAIVVQPSEPLRWSSYNSSPLSMSLSNDGHTVTLRGIWTETSWPQLHGGPLSNKYDVFNILFHWGPCNQEGSEHTLDYIRFPMELQVIHIKHGIKSPKDAIILGARDGIVIVSFFLQVSAMDNPYLDHIVSNLWRIIKPNSKVNIPPFPLEWIFAPFDRDYYTYNGSLSQPPCSEIVTWIIQKEPIVISALQVERFRKICSVDGPLLLNCRPVQPLNERDIYFYEESKS</sequence>
<dbReference type="SMART" id="SM01057">
    <property type="entry name" value="Carb_anhydrase"/>
    <property type="match status" value="1"/>
</dbReference>
<dbReference type="AlphaFoldDB" id="A0A6P3WU20"/>
<dbReference type="GeneID" id="106741544"/>
<keyword evidence="3" id="KW-1185">Reference proteome</keyword>
<proteinExistence type="inferred from homology"/>
<dbReference type="GO" id="GO:0008270">
    <property type="term" value="F:zinc ion binding"/>
    <property type="evidence" value="ECO:0007669"/>
    <property type="project" value="InterPro"/>
</dbReference>
<dbReference type="SUPFAM" id="SSF51069">
    <property type="entry name" value="Carbonic anhydrase"/>
    <property type="match status" value="1"/>
</dbReference>
<dbReference type="InterPro" id="IPR001148">
    <property type="entry name" value="CA_dom"/>
</dbReference>
<protein>
    <submittedName>
        <fullName evidence="4">Carbonic anhydrase 1-like</fullName>
    </submittedName>
</protein>
<reference evidence="4" key="1">
    <citation type="submission" date="2025-08" db="UniProtKB">
        <authorList>
            <consortium name="RefSeq"/>
        </authorList>
    </citation>
    <scope>IDENTIFICATION</scope>
</reference>
<dbReference type="PROSITE" id="PS51144">
    <property type="entry name" value="ALPHA_CA_2"/>
    <property type="match status" value="1"/>
</dbReference>
<organism evidence="3 4">
    <name type="scientific">Dinoponera quadriceps</name>
    <name type="common">South American ant</name>
    <dbReference type="NCBI Taxonomy" id="609295"/>
    <lineage>
        <taxon>Eukaryota</taxon>
        <taxon>Metazoa</taxon>
        <taxon>Ecdysozoa</taxon>
        <taxon>Arthropoda</taxon>
        <taxon>Hexapoda</taxon>
        <taxon>Insecta</taxon>
        <taxon>Pterygota</taxon>
        <taxon>Neoptera</taxon>
        <taxon>Endopterygota</taxon>
        <taxon>Hymenoptera</taxon>
        <taxon>Apocrita</taxon>
        <taxon>Aculeata</taxon>
        <taxon>Formicoidea</taxon>
        <taxon>Formicidae</taxon>
        <taxon>Ponerinae</taxon>
        <taxon>Ponerini</taxon>
        <taxon>Dinoponera</taxon>
    </lineage>
</organism>
<feature type="domain" description="Alpha-carbonic anhydrase" evidence="2">
    <location>
        <begin position="46"/>
        <end position="304"/>
    </location>
</feature>
<dbReference type="InterPro" id="IPR023561">
    <property type="entry name" value="Carbonic_anhydrase_a-class"/>
</dbReference>
<dbReference type="CDD" id="cd00326">
    <property type="entry name" value="alpha_CA"/>
    <property type="match status" value="1"/>
</dbReference>
<dbReference type="GO" id="GO:0004089">
    <property type="term" value="F:carbonate dehydratase activity"/>
    <property type="evidence" value="ECO:0007669"/>
    <property type="project" value="InterPro"/>
</dbReference>
<dbReference type="GO" id="GO:0005737">
    <property type="term" value="C:cytoplasm"/>
    <property type="evidence" value="ECO:0007669"/>
    <property type="project" value="TreeGrafter"/>
</dbReference>